<dbReference type="GO" id="GO:0016491">
    <property type="term" value="F:oxidoreductase activity"/>
    <property type="evidence" value="ECO:0007669"/>
    <property type="project" value="UniProtKB-KW"/>
</dbReference>
<dbReference type="PANTHER" id="PTHR43669">
    <property type="entry name" value="5-KETO-D-GLUCONATE 5-REDUCTASE"/>
    <property type="match status" value="1"/>
</dbReference>
<name>A0AAD9SPR5_PHOAM</name>
<dbReference type="PANTHER" id="PTHR43669:SF3">
    <property type="entry name" value="ALCOHOL DEHYDROGENASE, PUTATIVE (AFU_ORTHOLOGUE AFUA_3G03445)-RELATED"/>
    <property type="match status" value="1"/>
</dbReference>
<evidence type="ECO:0000256" key="2">
    <source>
        <dbReference type="ARBA" id="ARBA00023002"/>
    </source>
</evidence>
<dbReference type="SUPFAM" id="SSF51735">
    <property type="entry name" value="NAD(P)-binding Rossmann-fold domains"/>
    <property type="match status" value="1"/>
</dbReference>
<dbReference type="Pfam" id="PF00106">
    <property type="entry name" value="adh_short"/>
    <property type="match status" value="1"/>
</dbReference>
<comment type="caution">
    <text evidence="3">The sequence shown here is derived from an EMBL/GenBank/DDBJ whole genome shotgun (WGS) entry which is preliminary data.</text>
</comment>
<gene>
    <name evidence="3" type="ORF">N8I77_005081</name>
</gene>
<comment type="similarity">
    <text evidence="1">Belongs to the short-chain dehydrogenases/reductases (SDR) family.</text>
</comment>
<keyword evidence="2" id="KW-0560">Oxidoreductase</keyword>
<sequence>MGSTAPAERKVVVITGSTSGIGKELAERLHPKGYNIVVSGRRSELGQALANELDPTGETAIFVQCDVASHASQANLLKTTWDKWKRLDVFIANAGIVDQTSRYNLSRKDAPIEDVPPEPELKLTDIDFKGVVYGTELAVHYMRHNPPHARGGKIMITGSIAAIYPVPIIPEYSAVKAAALQWARVMAPMLAQEGITINNILPNGYDTDIMPGFQEAFLEEHLTDKECLMKAYDVFLDDVANEKTGQTIETAYKSHYYHDIPPHKSGNVIARSERVYEPWFELIHGARSGLPTAIKEPLRKPAE</sequence>
<dbReference type="AlphaFoldDB" id="A0AAD9SPR5"/>
<evidence type="ECO:0000313" key="3">
    <source>
        <dbReference type="EMBL" id="KAK2611757.1"/>
    </source>
</evidence>
<keyword evidence="4" id="KW-1185">Reference proteome</keyword>
<dbReference type="Proteomes" id="UP001265746">
    <property type="component" value="Unassembled WGS sequence"/>
</dbReference>
<evidence type="ECO:0000256" key="1">
    <source>
        <dbReference type="ARBA" id="ARBA00006484"/>
    </source>
</evidence>
<dbReference type="InterPro" id="IPR002347">
    <property type="entry name" value="SDR_fam"/>
</dbReference>
<dbReference type="Gene3D" id="3.40.50.720">
    <property type="entry name" value="NAD(P)-binding Rossmann-like Domain"/>
    <property type="match status" value="1"/>
</dbReference>
<evidence type="ECO:0000313" key="4">
    <source>
        <dbReference type="Proteomes" id="UP001265746"/>
    </source>
</evidence>
<dbReference type="PRINTS" id="PR00081">
    <property type="entry name" value="GDHRDH"/>
</dbReference>
<reference evidence="3" key="1">
    <citation type="submission" date="2023-06" db="EMBL/GenBank/DDBJ databases">
        <authorList>
            <person name="Noh H."/>
        </authorList>
    </citation>
    <scope>NUCLEOTIDE SEQUENCE</scope>
    <source>
        <strain evidence="3">DUCC20226</strain>
    </source>
</reference>
<dbReference type="EMBL" id="JAUJFL010000002">
    <property type="protein sequence ID" value="KAK2611757.1"/>
    <property type="molecule type" value="Genomic_DNA"/>
</dbReference>
<organism evidence="3 4">
    <name type="scientific">Phomopsis amygdali</name>
    <name type="common">Fusicoccum amygdali</name>
    <dbReference type="NCBI Taxonomy" id="1214568"/>
    <lineage>
        <taxon>Eukaryota</taxon>
        <taxon>Fungi</taxon>
        <taxon>Dikarya</taxon>
        <taxon>Ascomycota</taxon>
        <taxon>Pezizomycotina</taxon>
        <taxon>Sordariomycetes</taxon>
        <taxon>Sordariomycetidae</taxon>
        <taxon>Diaporthales</taxon>
        <taxon>Diaporthaceae</taxon>
        <taxon>Diaporthe</taxon>
    </lineage>
</organism>
<dbReference type="InterPro" id="IPR036291">
    <property type="entry name" value="NAD(P)-bd_dom_sf"/>
</dbReference>
<proteinExistence type="inferred from homology"/>
<protein>
    <submittedName>
        <fullName evidence="3">Uncharacterized protein</fullName>
    </submittedName>
</protein>
<accession>A0AAD9SPR5</accession>